<proteinExistence type="predicted"/>
<reference evidence="1" key="1">
    <citation type="submission" date="2021-02" db="EMBL/GenBank/DDBJ databases">
        <authorList>
            <consortium name="DOE Joint Genome Institute"/>
            <person name="Ahrendt S."/>
            <person name="Looney B.P."/>
            <person name="Miyauchi S."/>
            <person name="Morin E."/>
            <person name="Drula E."/>
            <person name="Courty P.E."/>
            <person name="Chicoki N."/>
            <person name="Fauchery L."/>
            <person name="Kohler A."/>
            <person name="Kuo A."/>
            <person name="Labutti K."/>
            <person name="Pangilinan J."/>
            <person name="Lipzen A."/>
            <person name="Riley R."/>
            <person name="Andreopoulos W."/>
            <person name="He G."/>
            <person name="Johnson J."/>
            <person name="Barry K.W."/>
            <person name="Grigoriev I.V."/>
            <person name="Nagy L."/>
            <person name="Hibbett D."/>
            <person name="Henrissat B."/>
            <person name="Matheny P.B."/>
            <person name="Labbe J."/>
            <person name="Martin F."/>
        </authorList>
    </citation>
    <scope>NUCLEOTIDE SEQUENCE</scope>
    <source>
        <strain evidence="1">EC-137</strain>
    </source>
</reference>
<sequence length="580" mass="61717">MSRPRESLLNLFDPLANTDSELSPSTTTSRDSSDLSSSDKENSMPPGLQTISSNPSLTMTKFFNRIYRCDQNVPRPLPKGVLIDFDPSATIDAEAFTSDEEVGLEMEGIISERTDPESYLLKQSHATPRRRVLVDILAEDGASPYGLLDATPLGFKESLQPESLFSAPEFSSVSPSLHAPMLHDPPSPLEPFTTRSPPSITVLPPAPSSTPTDLALSSLSHNPNHHGPRESIDLQASFSMHLGDTSFDLLNDRISFTAYDTMIGSELSSEDIDVNPKLAVPASTASLSSDDVRASAEDESDKDGLADVESDSDVDFVEALSDRLADVFIDADGEAENKSPTGQPNISTPILTTPMPRPITGLVPRAPHANKFYTGTQAESGRAPAVSMTDALVRAQGRFPSSASVLTPAAPIAALRIVKKTKSTLHANFSSVSASVSAKTTSSDTMPLTPTTSRIPSPIDATVSSRVVNTERAINATSFLKTGPPEPVVRPSTVALLKYGPQGRKAQVPSAKSGGVGGRTSASTVSRLASSAAVRPQLRTETTVVPVAMTEFSSLALFRTSPASFHPYPRKHNTCYSGLE</sequence>
<dbReference type="Proteomes" id="UP000814128">
    <property type="component" value="Unassembled WGS sequence"/>
</dbReference>
<keyword evidence="2" id="KW-1185">Reference proteome</keyword>
<name>A0ACB8QSG3_9AGAM</name>
<reference evidence="1" key="2">
    <citation type="journal article" date="2022" name="New Phytol.">
        <title>Evolutionary transition to the ectomycorrhizal habit in the genomes of a hyperdiverse lineage of mushroom-forming fungi.</title>
        <authorList>
            <person name="Looney B."/>
            <person name="Miyauchi S."/>
            <person name="Morin E."/>
            <person name="Drula E."/>
            <person name="Courty P.E."/>
            <person name="Kohler A."/>
            <person name="Kuo A."/>
            <person name="LaButti K."/>
            <person name="Pangilinan J."/>
            <person name="Lipzen A."/>
            <person name="Riley R."/>
            <person name="Andreopoulos W."/>
            <person name="He G."/>
            <person name="Johnson J."/>
            <person name="Nolan M."/>
            <person name="Tritt A."/>
            <person name="Barry K.W."/>
            <person name="Grigoriev I.V."/>
            <person name="Nagy L.G."/>
            <person name="Hibbett D."/>
            <person name="Henrissat B."/>
            <person name="Matheny P.B."/>
            <person name="Labbe J."/>
            <person name="Martin F.M."/>
        </authorList>
    </citation>
    <scope>NUCLEOTIDE SEQUENCE</scope>
    <source>
        <strain evidence="1">EC-137</strain>
    </source>
</reference>
<organism evidence="1 2">
    <name type="scientific">Vararia minispora EC-137</name>
    <dbReference type="NCBI Taxonomy" id="1314806"/>
    <lineage>
        <taxon>Eukaryota</taxon>
        <taxon>Fungi</taxon>
        <taxon>Dikarya</taxon>
        <taxon>Basidiomycota</taxon>
        <taxon>Agaricomycotina</taxon>
        <taxon>Agaricomycetes</taxon>
        <taxon>Russulales</taxon>
        <taxon>Lachnocladiaceae</taxon>
        <taxon>Vararia</taxon>
    </lineage>
</organism>
<comment type="caution">
    <text evidence="1">The sequence shown here is derived from an EMBL/GenBank/DDBJ whole genome shotgun (WGS) entry which is preliminary data.</text>
</comment>
<evidence type="ECO:0000313" key="1">
    <source>
        <dbReference type="EMBL" id="KAI0034774.1"/>
    </source>
</evidence>
<protein>
    <submittedName>
        <fullName evidence="1">Uncharacterized protein</fullName>
    </submittedName>
</protein>
<accession>A0ACB8QSG3</accession>
<evidence type="ECO:0000313" key="2">
    <source>
        <dbReference type="Proteomes" id="UP000814128"/>
    </source>
</evidence>
<gene>
    <name evidence="1" type="ORF">K488DRAFT_68940</name>
</gene>
<dbReference type="EMBL" id="MU273495">
    <property type="protein sequence ID" value="KAI0034774.1"/>
    <property type="molecule type" value="Genomic_DNA"/>
</dbReference>